<evidence type="ECO:0000313" key="1">
    <source>
        <dbReference type="EMBL" id="KAF2439999.1"/>
    </source>
</evidence>
<gene>
    <name evidence="1" type="ORF">P171DRAFT_116194</name>
</gene>
<name>A0A9P4U6C8_9PLEO</name>
<reference evidence="1" key="1">
    <citation type="journal article" date="2020" name="Stud. Mycol.">
        <title>101 Dothideomycetes genomes: a test case for predicting lifestyles and emergence of pathogens.</title>
        <authorList>
            <person name="Haridas S."/>
            <person name="Albert R."/>
            <person name="Binder M."/>
            <person name="Bloem J."/>
            <person name="Labutti K."/>
            <person name="Salamov A."/>
            <person name="Andreopoulos B."/>
            <person name="Baker S."/>
            <person name="Barry K."/>
            <person name="Bills G."/>
            <person name="Bluhm B."/>
            <person name="Cannon C."/>
            <person name="Castanera R."/>
            <person name="Culley D."/>
            <person name="Daum C."/>
            <person name="Ezra D."/>
            <person name="Gonzalez J."/>
            <person name="Henrissat B."/>
            <person name="Kuo A."/>
            <person name="Liang C."/>
            <person name="Lipzen A."/>
            <person name="Lutzoni F."/>
            <person name="Magnuson J."/>
            <person name="Mondo S."/>
            <person name="Nolan M."/>
            <person name="Ohm R."/>
            <person name="Pangilinan J."/>
            <person name="Park H.-J."/>
            <person name="Ramirez L."/>
            <person name="Alfaro M."/>
            <person name="Sun H."/>
            <person name="Tritt A."/>
            <person name="Yoshinaga Y."/>
            <person name="Zwiers L.-H."/>
            <person name="Turgeon B."/>
            <person name="Goodwin S."/>
            <person name="Spatafora J."/>
            <person name="Crous P."/>
            <person name="Grigoriev I."/>
        </authorList>
    </citation>
    <scope>NUCLEOTIDE SEQUENCE</scope>
    <source>
        <strain evidence="1">CBS 690.94</strain>
    </source>
</reference>
<dbReference type="Proteomes" id="UP000799764">
    <property type="component" value="Unassembled WGS sequence"/>
</dbReference>
<protein>
    <submittedName>
        <fullName evidence="1">Uncharacterized protein</fullName>
    </submittedName>
</protein>
<keyword evidence="2" id="KW-1185">Reference proteome</keyword>
<dbReference type="AlphaFoldDB" id="A0A9P4U6C8"/>
<dbReference type="EMBL" id="MU001508">
    <property type="protein sequence ID" value="KAF2439999.1"/>
    <property type="molecule type" value="Genomic_DNA"/>
</dbReference>
<proteinExistence type="predicted"/>
<accession>A0A9P4U6C8</accession>
<organism evidence="1 2">
    <name type="scientific">Karstenula rhodostoma CBS 690.94</name>
    <dbReference type="NCBI Taxonomy" id="1392251"/>
    <lineage>
        <taxon>Eukaryota</taxon>
        <taxon>Fungi</taxon>
        <taxon>Dikarya</taxon>
        <taxon>Ascomycota</taxon>
        <taxon>Pezizomycotina</taxon>
        <taxon>Dothideomycetes</taxon>
        <taxon>Pleosporomycetidae</taxon>
        <taxon>Pleosporales</taxon>
        <taxon>Massarineae</taxon>
        <taxon>Didymosphaeriaceae</taxon>
        <taxon>Karstenula</taxon>
    </lineage>
</organism>
<comment type="caution">
    <text evidence="1">The sequence shown here is derived from an EMBL/GenBank/DDBJ whole genome shotgun (WGS) entry which is preliminary data.</text>
</comment>
<sequence>MTSNFHPRSLRGGGTSVIRPFMPQHGFPGCSCLLGLTSMQGFTAVASHNCTLQFSDIGVFVRRRADGECEMKQSAWRADDKARLSWVLSDPRK</sequence>
<evidence type="ECO:0000313" key="2">
    <source>
        <dbReference type="Proteomes" id="UP000799764"/>
    </source>
</evidence>